<protein>
    <submittedName>
        <fullName evidence="11">Ribose transport system ATP-binding protein/inositol transport system ATP-binding protein</fullName>
    </submittedName>
</protein>
<evidence type="ECO:0000256" key="7">
    <source>
        <dbReference type="ARBA" id="ARBA00022840"/>
    </source>
</evidence>
<evidence type="ECO:0000259" key="10">
    <source>
        <dbReference type="PROSITE" id="PS50893"/>
    </source>
</evidence>
<evidence type="ECO:0000256" key="8">
    <source>
        <dbReference type="ARBA" id="ARBA00022967"/>
    </source>
</evidence>
<dbReference type="FunFam" id="3.40.50.300:FF:000127">
    <property type="entry name" value="Ribose import ATP-binding protein RbsA"/>
    <property type="match status" value="1"/>
</dbReference>
<gene>
    <name evidence="11" type="ORF">SAMN05216529_11110</name>
</gene>
<dbReference type="GO" id="GO:0016887">
    <property type="term" value="F:ATP hydrolysis activity"/>
    <property type="evidence" value="ECO:0007669"/>
    <property type="project" value="InterPro"/>
</dbReference>
<dbReference type="PANTHER" id="PTHR43790:SF3">
    <property type="entry name" value="D-ALLOSE IMPORT ATP-BINDING PROTEIN ALSA-RELATED"/>
    <property type="match status" value="1"/>
</dbReference>
<reference evidence="12" key="1">
    <citation type="submission" date="2017-07" db="EMBL/GenBank/DDBJ databases">
        <authorList>
            <person name="Varghese N."/>
            <person name="Submissions S."/>
        </authorList>
    </citation>
    <scope>NUCLEOTIDE SEQUENCE [LARGE SCALE GENOMIC DNA]</scope>
    <source>
        <strain evidence="12">NLAE-zl-C134</strain>
    </source>
</reference>
<dbReference type="Pfam" id="PF00005">
    <property type="entry name" value="ABC_tran"/>
    <property type="match status" value="2"/>
</dbReference>
<organism evidence="11 12">
    <name type="scientific">Faecalicatena contorta</name>
    <dbReference type="NCBI Taxonomy" id="39482"/>
    <lineage>
        <taxon>Bacteria</taxon>
        <taxon>Bacillati</taxon>
        <taxon>Bacillota</taxon>
        <taxon>Clostridia</taxon>
        <taxon>Lachnospirales</taxon>
        <taxon>Lachnospiraceae</taxon>
        <taxon>Faecalicatena</taxon>
    </lineage>
</organism>
<dbReference type="InterPro" id="IPR050107">
    <property type="entry name" value="ABC_carbohydrate_import_ATPase"/>
</dbReference>
<keyword evidence="9" id="KW-0472">Membrane</keyword>
<keyword evidence="5" id="KW-0677">Repeat</keyword>
<dbReference type="OrthoDB" id="9771863at2"/>
<evidence type="ECO:0000256" key="5">
    <source>
        <dbReference type="ARBA" id="ARBA00022737"/>
    </source>
</evidence>
<dbReference type="SMART" id="SM00382">
    <property type="entry name" value="AAA"/>
    <property type="match status" value="2"/>
</dbReference>
<evidence type="ECO:0000313" key="11">
    <source>
        <dbReference type="EMBL" id="SUQ15226.1"/>
    </source>
</evidence>
<dbReference type="InterPro" id="IPR027417">
    <property type="entry name" value="P-loop_NTPase"/>
</dbReference>
<evidence type="ECO:0000256" key="4">
    <source>
        <dbReference type="ARBA" id="ARBA00022597"/>
    </source>
</evidence>
<dbReference type="AlphaFoldDB" id="A0A315ZU78"/>
<sequence length="497" mass="55924">MKENIILKMEHIRKEFPGVVALDDISLELREGETHALLGENGAGKSTLIKILAGIHSPDQGEIFINGQKVDIRGVQDAKKYKISVIHQELCLAANMTVAENIFLGRMEANKIGLVNDREMIRKAREIMERFGMEGILPTMKVSELTTAQQQMVEIAKALSLNARIIVMDEPTSSLAEKEVKKLFDFIKGLKKQNISIIYISHRLEEIFQMCDTITVIRDGQYVATVPVLEVDNERLMSMMVGREFKSIFPPKNFNIGKELLRVENLSRGDRLSGINFEVREKEILGFYGLVGSGRTEIMRMLFGIDAIADGRVFLEGKEVIIKTPRDAIDAGIVLAPESRKDEGLVLIQDIEYNITLAILKHIIHGIKLNRKVHDKLIEDYGKRLRIKTPSYKQRVINLSGGNQQKVVLAKWLATEPKVLILDEPTRGIDVGAKQEIYQLITELAQNGVGIILVSSELPEVVNLSHRVVVMREMKQAGILEQDDITQDKIIKYALEG</sequence>
<keyword evidence="7 11" id="KW-0067">ATP-binding</keyword>
<dbReference type="Gene3D" id="3.40.50.300">
    <property type="entry name" value="P-loop containing nucleotide triphosphate hydrolases"/>
    <property type="match status" value="2"/>
</dbReference>
<dbReference type="Proteomes" id="UP000254051">
    <property type="component" value="Unassembled WGS sequence"/>
</dbReference>
<accession>A0A315ZU78</accession>
<evidence type="ECO:0000256" key="1">
    <source>
        <dbReference type="ARBA" id="ARBA00004202"/>
    </source>
</evidence>
<feature type="domain" description="ABC transporter" evidence="10">
    <location>
        <begin position="251"/>
        <end position="496"/>
    </location>
</feature>
<dbReference type="GO" id="GO:0005886">
    <property type="term" value="C:plasma membrane"/>
    <property type="evidence" value="ECO:0007669"/>
    <property type="project" value="UniProtKB-SubCell"/>
</dbReference>
<dbReference type="RefSeq" id="WP_109712864.1">
    <property type="nucleotide sequence ID" value="NZ_QGDS01000011.1"/>
</dbReference>
<keyword evidence="6" id="KW-0547">Nucleotide-binding</keyword>
<evidence type="ECO:0000256" key="3">
    <source>
        <dbReference type="ARBA" id="ARBA00022475"/>
    </source>
</evidence>
<dbReference type="SUPFAM" id="SSF52540">
    <property type="entry name" value="P-loop containing nucleoside triphosphate hydrolases"/>
    <property type="match status" value="2"/>
</dbReference>
<dbReference type="CDD" id="cd03216">
    <property type="entry name" value="ABC_Carb_Monos_I"/>
    <property type="match status" value="1"/>
</dbReference>
<keyword evidence="12" id="KW-1185">Reference proteome</keyword>
<evidence type="ECO:0000256" key="2">
    <source>
        <dbReference type="ARBA" id="ARBA00022448"/>
    </source>
</evidence>
<keyword evidence="8" id="KW-1278">Translocase</keyword>
<proteinExistence type="predicted"/>
<dbReference type="InterPro" id="IPR003439">
    <property type="entry name" value="ABC_transporter-like_ATP-bd"/>
</dbReference>
<keyword evidence="4" id="KW-0762">Sugar transport</keyword>
<dbReference type="PROSITE" id="PS00211">
    <property type="entry name" value="ABC_TRANSPORTER_1"/>
    <property type="match status" value="1"/>
</dbReference>
<feature type="domain" description="ABC transporter" evidence="10">
    <location>
        <begin position="7"/>
        <end position="244"/>
    </location>
</feature>
<comment type="subcellular location">
    <subcellularLocation>
        <location evidence="1">Cell membrane</location>
        <topology evidence="1">Peripheral membrane protein</topology>
    </subcellularLocation>
</comment>
<dbReference type="EMBL" id="UHJJ01000011">
    <property type="protein sequence ID" value="SUQ15226.1"/>
    <property type="molecule type" value="Genomic_DNA"/>
</dbReference>
<evidence type="ECO:0000256" key="9">
    <source>
        <dbReference type="ARBA" id="ARBA00023136"/>
    </source>
</evidence>
<dbReference type="PANTHER" id="PTHR43790">
    <property type="entry name" value="CARBOHYDRATE TRANSPORT ATP-BINDING PROTEIN MG119-RELATED"/>
    <property type="match status" value="1"/>
</dbReference>
<dbReference type="CDD" id="cd03215">
    <property type="entry name" value="ABC_Carb_Monos_II"/>
    <property type="match status" value="1"/>
</dbReference>
<dbReference type="InterPro" id="IPR003593">
    <property type="entry name" value="AAA+_ATPase"/>
</dbReference>
<name>A0A315ZU78_9FIRM</name>
<dbReference type="PROSITE" id="PS50893">
    <property type="entry name" value="ABC_TRANSPORTER_2"/>
    <property type="match status" value="2"/>
</dbReference>
<keyword evidence="2" id="KW-0813">Transport</keyword>
<dbReference type="InterPro" id="IPR017871">
    <property type="entry name" value="ABC_transporter-like_CS"/>
</dbReference>
<dbReference type="GO" id="GO:0005524">
    <property type="term" value="F:ATP binding"/>
    <property type="evidence" value="ECO:0007669"/>
    <property type="project" value="UniProtKB-KW"/>
</dbReference>
<evidence type="ECO:0000313" key="12">
    <source>
        <dbReference type="Proteomes" id="UP000254051"/>
    </source>
</evidence>
<keyword evidence="3" id="KW-1003">Cell membrane</keyword>
<evidence type="ECO:0000256" key="6">
    <source>
        <dbReference type="ARBA" id="ARBA00022741"/>
    </source>
</evidence>